<feature type="region of interest" description="Disordered" evidence="1">
    <location>
        <begin position="189"/>
        <end position="272"/>
    </location>
</feature>
<evidence type="ECO:0000256" key="1">
    <source>
        <dbReference type="SAM" id="MobiDB-lite"/>
    </source>
</evidence>
<comment type="caution">
    <text evidence="3">The sequence shown here is derived from an EMBL/GenBank/DDBJ whole genome shotgun (WGS) entry which is preliminary data.</text>
</comment>
<accession>A0A3M2M8U9</accession>
<keyword evidence="2" id="KW-1133">Transmembrane helix</keyword>
<dbReference type="EMBL" id="RFFG01000011">
    <property type="protein sequence ID" value="RMI45899.1"/>
    <property type="molecule type" value="Genomic_DNA"/>
</dbReference>
<feature type="transmembrane region" description="Helical" evidence="2">
    <location>
        <begin position="107"/>
        <end position="129"/>
    </location>
</feature>
<feature type="transmembrane region" description="Helical" evidence="2">
    <location>
        <begin position="7"/>
        <end position="30"/>
    </location>
</feature>
<feature type="compositionally biased region" description="Pro residues" evidence="1">
    <location>
        <begin position="261"/>
        <end position="272"/>
    </location>
</feature>
<evidence type="ECO:0000313" key="4">
    <source>
        <dbReference type="Proteomes" id="UP000282674"/>
    </source>
</evidence>
<organism evidence="3 4">
    <name type="scientific">Actinomadura harenae</name>
    <dbReference type="NCBI Taxonomy" id="2483351"/>
    <lineage>
        <taxon>Bacteria</taxon>
        <taxon>Bacillati</taxon>
        <taxon>Actinomycetota</taxon>
        <taxon>Actinomycetes</taxon>
        <taxon>Streptosporangiales</taxon>
        <taxon>Thermomonosporaceae</taxon>
        <taxon>Actinomadura</taxon>
    </lineage>
</organism>
<keyword evidence="2" id="KW-0472">Membrane</keyword>
<feature type="compositionally biased region" description="Low complexity" evidence="1">
    <location>
        <begin position="189"/>
        <end position="229"/>
    </location>
</feature>
<feature type="transmembrane region" description="Helical" evidence="2">
    <location>
        <begin position="163"/>
        <end position="182"/>
    </location>
</feature>
<gene>
    <name evidence="3" type="ORF">EBO15_08255</name>
</gene>
<reference evidence="3 4" key="1">
    <citation type="submission" date="2018-10" db="EMBL/GenBank/DDBJ databases">
        <title>Isolation from soil.</title>
        <authorList>
            <person name="Hu J."/>
        </authorList>
    </citation>
    <scope>NUCLEOTIDE SEQUENCE [LARGE SCALE GENOMIC DNA]</scope>
    <source>
        <strain evidence="3 4">NEAU-Ht49</strain>
    </source>
</reference>
<name>A0A3M2M8U9_9ACTN</name>
<sequence length="272" mass="27985">MTVRRMLVVAVGALVPTVLYVLVVGNQWVADALVEHDVNMNRGMGPMLLIAQAPAWRVTGRGGSLSGPAGDVVFAHDVSTFLFLLLLGAIVFGAARALSSERGLFSALVLGWWATLVAAGLSGIVRGVLYSDAIYPTSSFNSGLRSEMADYAIWQQAGYGAQFGLWFGWVAGLGAMVAVLVLRSYRPRPATSPQGPAAPQGAAGPPAVHPQAPSAAAQYAPPGYPQWAPNVPPPGPPAQVPQPAPAPAQPAPAPADETPAEPRPGGPPSPPA</sequence>
<keyword evidence="2" id="KW-0812">Transmembrane</keyword>
<evidence type="ECO:0008006" key="5">
    <source>
        <dbReference type="Google" id="ProtNLM"/>
    </source>
</evidence>
<dbReference type="AlphaFoldDB" id="A0A3M2M8U9"/>
<dbReference type="RefSeq" id="WP_122193734.1">
    <property type="nucleotide sequence ID" value="NZ_JBHSKC010000010.1"/>
</dbReference>
<evidence type="ECO:0000256" key="2">
    <source>
        <dbReference type="SAM" id="Phobius"/>
    </source>
</evidence>
<protein>
    <recommendedName>
        <fullName evidence="5">DUF2567 domain-containing protein</fullName>
    </recommendedName>
</protein>
<dbReference type="Proteomes" id="UP000282674">
    <property type="component" value="Unassembled WGS sequence"/>
</dbReference>
<feature type="compositionally biased region" description="Pro residues" evidence="1">
    <location>
        <begin position="230"/>
        <end position="253"/>
    </location>
</feature>
<feature type="transmembrane region" description="Helical" evidence="2">
    <location>
        <begin position="73"/>
        <end position="95"/>
    </location>
</feature>
<proteinExistence type="predicted"/>
<evidence type="ECO:0000313" key="3">
    <source>
        <dbReference type="EMBL" id="RMI45899.1"/>
    </source>
</evidence>
<dbReference type="OrthoDB" id="3483294at2"/>
<keyword evidence="4" id="KW-1185">Reference proteome</keyword>